<evidence type="ECO:0000313" key="5">
    <source>
        <dbReference type="Proteomes" id="UP000016762"/>
    </source>
</evidence>
<accession>U2XV87</accession>
<reference evidence="4 5" key="1">
    <citation type="journal article" date="2014" name="FEMS Microbiol. Ecol.">
        <title>Genomic differentiation among two strains of the PS1 clade isolated from geographically separated marine habitats.</title>
        <authorList>
            <person name="Jimenez-Infante F."/>
            <person name="Ngugi D.K."/>
            <person name="Alam I."/>
            <person name="Rashid M."/>
            <person name="Baalawi W."/>
            <person name="Kamau A.A."/>
            <person name="Bajic V.B."/>
            <person name="Stingl U."/>
        </authorList>
    </citation>
    <scope>NUCLEOTIDE SEQUENCE [LARGE SCALE GENOMIC DNA]</scope>
    <source>
        <strain evidence="4 5">RS24</strain>
    </source>
</reference>
<dbReference type="EC" id="1.3.99.16" evidence="4"/>
<proteinExistence type="predicted"/>
<sequence length="171" mass="18858">MIMKVHDTNLSPPEDIDGGEPIICPAQADPAFLADLHKGGFTSAYEQHWNNKAMSEMLAMPGVFVHQFSAGFIMTQISFETAEILTFTVLPGLRRKGYGVALLKAAMLHAFNKGATRMLLEVAPDREAALGLYSRAGFKRIGVRKNYYAGPEGKRDAFLMEIGLGTEFNFR</sequence>
<keyword evidence="4" id="KW-0560">Oxidoreductase</keyword>
<dbReference type="Pfam" id="PF00583">
    <property type="entry name" value="Acetyltransf_1"/>
    <property type="match status" value="1"/>
</dbReference>
<evidence type="ECO:0000259" key="3">
    <source>
        <dbReference type="PROSITE" id="PS51186"/>
    </source>
</evidence>
<feature type="domain" description="N-acetyltransferase" evidence="3">
    <location>
        <begin position="21"/>
        <end position="165"/>
    </location>
</feature>
<dbReference type="InterPro" id="IPR050680">
    <property type="entry name" value="YpeA/RimI_acetyltransf"/>
</dbReference>
<keyword evidence="5" id="KW-1185">Reference proteome</keyword>
<keyword evidence="1" id="KW-0808">Transferase</keyword>
<dbReference type="Gene3D" id="3.40.630.30">
    <property type="match status" value="1"/>
</dbReference>
<dbReference type="EMBL" id="AWXE01000004">
    <property type="protein sequence ID" value="ERL46681.1"/>
    <property type="molecule type" value="Genomic_DNA"/>
</dbReference>
<dbReference type="CDD" id="cd04301">
    <property type="entry name" value="NAT_SF"/>
    <property type="match status" value="1"/>
</dbReference>
<dbReference type="OrthoDB" id="9804026at2"/>
<dbReference type="InterPro" id="IPR000182">
    <property type="entry name" value="GNAT_dom"/>
</dbReference>
<evidence type="ECO:0000313" key="4">
    <source>
        <dbReference type="EMBL" id="ERL46681.1"/>
    </source>
</evidence>
<dbReference type="AlphaFoldDB" id="U2XV87"/>
<dbReference type="SUPFAM" id="SSF55729">
    <property type="entry name" value="Acyl-CoA N-acyltransferases (Nat)"/>
    <property type="match status" value="1"/>
</dbReference>
<dbReference type="Proteomes" id="UP000016762">
    <property type="component" value="Unassembled WGS sequence"/>
</dbReference>
<dbReference type="eggNOG" id="COG0456">
    <property type="taxonomic scope" value="Bacteria"/>
</dbReference>
<protein>
    <submittedName>
        <fullName evidence="4">Isoquinoline 1-oxidoreductase protein</fullName>
        <ecNumber evidence="4">1.3.99.16</ecNumber>
    </submittedName>
</protein>
<dbReference type="PANTHER" id="PTHR43420">
    <property type="entry name" value="ACETYLTRANSFERASE"/>
    <property type="match status" value="1"/>
</dbReference>
<keyword evidence="2" id="KW-0012">Acyltransferase</keyword>
<dbReference type="GO" id="GO:0016747">
    <property type="term" value="F:acyltransferase activity, transferring groups other than amino-acyl groups"/>
    <property type="evidence" value="ECO:0007669"/>
    <property type="project" value="InterPro"/>
</dbReference>
<dbReference type="RefSeq" id="WP_021777659.1">
    <property type="nucleotide sequence ID" value="NZ_AWXE01000004.1"/>
</dbReference>
<comment type="caution">
    <text evidence="4">The sequence shown here is derived from an EMBL/GenBank/DDBJ whole genome shotgun (WGS) entry which is preliminary data.</text>
</comment>
<dbReference type="InterPro" id="IPR016181">
    <property type="entry name" value="Acyl_CoA_acyltransferase"/>
</dbReference>
<dbReference type="STRING" id="1397666.RS24_01689"/>
<dbReference type="PROSITE" id="PS51186">
    <property type="entry name" value="GNAT"/>
    <property type="match status" value="1"/>
</dbReference>
<dbReference type="GO" id="GO:0047121">
    <property type="term" value="F:isoquinoline 1-oxidoreductase activity"/>
    <property type="evidence" value="ECO:0007669"/>
    <property type="project" value="UniProtKB-EC"/>
</dbReference>
<organism evidence="4 5">
    <name type="scientific">Candidatus Micropelagius thuwalensis</name>
    <dbReference type="NCBI Taxonomy" id="1397666"/>
    <lineage>
        <taxon>Bacteria</taxon>
        <taxon>Pseudomonadati</taxon>
        <taxon>Pseudomonadota</taxon>
        <taxon>Alphaproteobacteria</taxon>
        <taxon>PS1 clade</taxon>
        <taxon>Candidatus Micropelagius</taxon>
    </lineage>
</organism>
<gene>
    <name evidence="4" type="ORF">RS24_01689</name>
</gene>
<name>U2XV87_9PROT</name>
<evidence type="ECO:0000256" key="1">
    <source>
        <dbReference type="ARBA" id="ARBA00022679"/>
    </source>
</evidence>
<evidence type="ECO:0000256" key="2">
    <source>
        <dbReference type="ARBA" id="ARBA00023315"/>
    </source>
</evidence>